<evidence type="ECO:0000256" key="1">
    <source>
        <dbReference type="ARBA" id="ARBA00010491"/>
    </source>
</evidence>
<sequence length="687" mass="78450">MKKLILFSFFLCPFLFLSAQVDQSQPKRFDFGKMWTFENPPKEWFKEAYNFTPEDQWYEDVRKSSLRFASWCSASFVSPNGLIMTNHHCSRDVVTPLQKEGENFDKNGFYATTLADERKAEGLFVEQLIQVADISDRVIKMMDKAKDDNERKVYQDSALAQISREYQQKENWKGLRTQTVTFYSGGRFSIYGYKKFSDIRLVFIPETDLGFFGGDPDNFTFPRYTLDCTFWRAYDESGNPLNTTAHYFKFNGDGVVEGEPVFVIGNPGNTERYRTSKQLEYDRDFRYPMQLSLLNNRYSILEKEYNKKPNVDLQNDMFGLANSMKAFGGILGGLKNPSLMARKKNMEDEIRKKTKLKGEDYWVELEKAVDGLKKYSATVTFAGPGGIKGNAVNLMHTLLKYEKTLSMPDNGPALEKLRTDIKNLCKDLNSEKEKEYLATYLSELKQYEHADIKFIDKILDGKTPEARAAKMLDKTDFADAKDLEEILSKDAKKFGKFDDPLLDAARIIVPKYNEAVTAFQSSTPRRRALESRIANSVFAVKGNNLPPDATFTLRLADGVVKPYNYNGTTSPYKTTFYGLYDRYFSYNEKYPWGLPSKWQNPPTELLKAPLNFVATNDIIGGNSGSPIVNRNKEAVGLIFDGNIESLPGNFIYDDVSNRSVCVHAGGILAALKYIYRADRLHMELSGK</sequence>
<dbReference type="Gene3D" id="2.40.10.10">
    <property type="entry name" value="Trypsin-like serine proteases"/>
    <property type="match status" value="1"/>
</dbReference>
<dbReference type="InterPro" id="IPR019500">
    <property type="entry name" value="Pep_S46"/>
</dbReference>
<dbReference type="Proteomes" id="UP000808349">
    <property type="component" value="Unassembled WGS sequence"/>
</dbReference>
<dbReference type="PANTHER" id="PTHR38469:SF1">
    <property type="entry name" value="PERIPLASMIC PEPTIDASE SUBFAMILY S1B"/>
    <property type="match status" value="1"/>
</dbReference>
<evidence type="ECO:0000256" key="4">
    <source>
        <dbReference type="ARBA" id="ARBA00022729"/>
    </source>
</evidence>
<comment type="function">
    <text evidence="7">Catalyzes the removal of dipeptides from the N-terminus of oligopeptides.</text>
</comment>
<reference evidence="8 9" key="1">
    <citation type="submission" date="2020-10" db="EMBL/GenBank/DDBJ databases">
        <title>Connecting structure to function with the recovery of over 1000 high-quality activated sludge metagenome-assembled genomes encoding full-length rRNA genes using long-read sequencing.</title>
        <authorList>
            <person name="Singleton C.M."/>
            <person name="Petriglieri F."/>
            <person name="Kristensen J.M."/>
            <person name="Kirkegaard R.H."/>
            <person name="Michaelsen T.Y."/>
            <person name="Andersen M.H."/>
            <person name="Karst S.M."/>
            <person name="Dueholm M.S."/>
            <person name="Nielsen P.H."/>
            <person name="Albertsen M."/>
        </authorList>
    </citation>
    <scope>NUCLEOTIDE SEQUENCE [LARGE SCALE GENOMIC DNA]</scope>
    <source>
        <strain evidence="8">Ribe_18-Q3-R11-54_BAT3C.373</strain>
    </source>
</reference>
<dbReference type="PANTHER" id="PTHR38469">
    <property type="entry name" value="PERIPLASMIC PEPTIDASE SUBFAMILY S1B"/>
    <property type="match status" value="1"/>
</dbReference>
<keyword evidence="5 7" id="KW-0378">Hydrolase</keyword>
<dbReference type="EMBL" id="JADKFW010000014">
    <property type="protein sequence ID" value="MBK9718997.1"/>
    <property type="molecule type" value="Genomic_DNA"/>
</dbReference>
<dbReference type="GO" id="GO:0006508">
    <property type="term" value="P:proteolysis"/>
    <property type="evidence" value="ECO:0007669"/>
    <property type="project" value="UniProtKB-KW"/>
</dbReference>
<dbReference type="AlphaFoldDB" id="A0A9D7SAF2"/>
<dbReference type="GO" id="GO:0043171">
    <property type="term" value="P:peptide catabolic process"/>
    <property type="evidence" value="ECO:0007669"/>
    <property type="project" value="UniProtKB-UniRule"/>
</dbReference>
<dbReference type="InterPro" id="IPR009003">
    <property type="entry name" value="Peptidase_S1_PA"/>
</dbReference>
<keyword evidence="4 7" id="KW-0732">Signal</keyword>
<evidence type="ECO:0000256" key="6">
    <source>
        <dbReference type="ARBA" id="ARBA00022825"/>
    </source>
</evidence>
<name>A0A9D7SAF2_9BACT</name>
<feature type="signal peptide" evidence="7">
    <location>
        <begin position="1"/>
        <end position="19"/>
    </location>
</feature>
<accession>A0A9D7SAF2</accession>
<comment type="caution">
    <text evidence="8">The sequence shown here is derived from an EMBL/GenBank/DDBJ whole genome shotgun (WGS) entry which is preliminary data.</text>
</comment>
<dbReference type="GO" id="GO:0070009">
    <property type="term" value="F:serine-type aminopeptidase activity"/>
    <property type="evidence" value="ECO:0007669"/>
    <property type="project" value="UniProtKB-UniRule"/>
</dbReference>
<comment type="similarity">
    <text evidence="1 7">Belongs to the peptidase S46 family.</text>
</comment>
<evidence type="ECO:0000313" key="8">
    <source>
        <dbReference type="EMBL" id="MBK9718997.1"/>
    </source>
</evidence>
<keyword evidence="2 7" id="KW-0031">Aminopeptidase</keyword>
<proteinExistence type="inferred from homology"/>
<dbReference type="SUPFAM" id="SSF50494">
    <property type="entry name" value="Trypsin-like serine proteases"/>
    <property type="match status" value="1"/>
</dbReference>
<feature type="chain" id="PRO_5039752876" description="Dipeptidyl-peptidase" evidence="7">
    <location>
        <begin position="20"/>
        <end position="687"/>
    </location>
</feature>
<dbReference type="Pfam" id="PF10459">
    <property type="entry name" value="Peptidase_S46"/>
    <property type="match status" value="1"/>
</dbReference>
<evidence type="ECO:0000313" key="9">
    <source>
        <dbReference type="Proteomes" id="UP000808349"/>
    </source>
</evidence>
<keyword evidence="3 7" id="KW-0645">Protease</keyword>
<dbReference type="EC" id="3.4.14.-" evidence="7"/>
<protein>
    <recommendedName>
        <fullName evidence="7">Dipeptidyl-peptidase</fullName>
        <ecNumber evidence="7">3.4.14.-</ecNumber>
    </recommendedName>
</protein>
<evidence type="ECO:0000256" key="7">
    <source>
        <dbReference type="RuleBase" id="RU366067"/>
    </source>
</evidence>
<dbReference type="GO" id="GO:0008239">
    <property type="term" value="F:dipeptidyl-peptidase activity"/>
    <property type="evidence" value="ECO:0007669"/>
    <property type="project" value="UniProtKB-UniRule"/>
</dbReference>
<keyword evidence="6 7" id="KW-0720">Serine protease</keyword>
<organism evidence="8 9">
    <name type="scientific">Candidatus Defluviibacterium haderslevense</name>
    <dbReference type="NCBI Taxonomy" id="2981993"/>
    <lineage>
        <taxon>Bacteria</taxon>
        <taxon>Pseudomonadati</taxon>
        <taxon>Bacteroidota</taxon>
        <taxon>Saprospiria</taxon>
        <taxon>Saprospirales</taxon>
        <taxon>Saprospiraceae</taxon>
        <taxon>Candidatus Defluviibacterium</taxon>
    </lineage>
</organism>
<evidence type="ECO:0000256" key="3">
    <source>
        <dbReference type="ARBA" id="ARBA00022670"/>
    </source>
</evidence>
<evidence type="ECO:0000256" key="2">
    <source>
        <dbReference type="ARBA" id="ARBA00022438"/>
    </source>
</evidence>
<evidence type="ECO:0000256" key="5">
    <source>
        <dbReference type="ARBA" id="ARBA00022801"/>
    </source>
</evidence>
<gene>
    <name evidence="8" type="ORF">IPO85_16080</name>
</gene>
<dbReference type="InterPro" id="IPR043504">
    <property type="entry name" value="Peptidase_S1_PA_chymotrypsin"/>
</dbReference>